<keyword evidence="1" id="KW-0175">Coiled coil</keyword>
<dbReference type="KEGG" id="hro:HELRODRAFT_159178"/>
<dbReference type="GeneID" id="20198199"/>
<dbReference type="CTD" id="20198199"/>
<organism evidence="5 6">
    <name type="scientific">Helobdella robusta</name>
    <name type="common">Californian leech</name>
    <dbReference type="NCBI Taxonomy" id="6412"/>
    <lineage>
        <taxon>Eukaryota</taxon>
        <taxon>Metazoa</taxon>
        <taxon>Spiralia</taxon>
        <taxon>Lophotrochozoa</taxon>
        <taxon>Annelida</taxon>
        <taxon>Clitellata</taxon>
        <taxon>Hirudinea</taxon>
        <taxon>Rhynchobdellida</taxon>
        <taxon>Glossiphoniidae</taxon>
        <taxon>Helobdella</taxon>
    </lineage>
</organism>
<dbReference type="InterPro" id="IPR000922">
    <property type="entry name" value="Lectin_gal-bd_dom"/>
</dbReference>
<keyword evidence="6" id="KW-1185">Reference proteome</keyword>
<dbReference type="EMBL" id="AMQM01000203">
    <property type="status" value="NOT_ANNOTATED_CDS"/>
    <property type="molecule type" value="Genomic_DNA"/>
</dbReference>
<reference evidence="5" key="3">
    <citation type="submission" date="2015-06" db="UniProtKB">
        <authorList>
            <consortium name="EnsemblMetazoa"/>
        </authorList>
    </citation>
    <scope>IDENTIFICATION</scope>
</reference>
<gene>
    <name evidence="5" type="primary">20198199</name>
    <name evidence="4" type="ORF">HELRODRAFT_159178</name>
</gene>
<evidence type="ECO:0000259" key="3">
    <source>
        <dbReference type="PROSITE" id="PS50228"/>
    </source>
</evidence>
<dbReference type="HOGENOM" id="CLU_601694_0_0_1"/>
<dbReference type="Pfam" id="PF02140">
    <property type="entry name" value="SUEL_Lectin"/>
    <property type="match status" value="1"/>
</dbReference>
<dbReference type="Gene3D" id="2.60.120.740">
    <property type="match status" value="1"/>
</dbReference>
<dbReference type="AlphaFoldDB" id="T1ENP9"/>
<evidence type="ECO:0000313" key="5">
    <source>
        <dbReference type="EnsemblMetazoa" id="HelroP159178"/>
    </source>
</evidence>
<feature type="compositionally biased region" description="Polar residues" evidence="2">
    <location>
        <begin position="271"/>
        <end position="315"/>
    </location>
</feature>
<feature type="coiled-coil region" evidence="1">
    <location>
        <begin position="218"/>
        <end position="259"/>
    </location>
</feature>
<evidence type="ECO:0000313" key="6">
    <source>
        <dbReference type="Proteomes" id="UP000015101"/>
    </source>
</evidence>
<feature type="region of interest" description="Disordered" evidence="2">
    <location>
        <begin position="267"/>
        <end position="315"/>
    </location>
</feature>
<dbReference type="InterPro" id="IPR043159">
    <property type="entry name" value="Lectin_gal-bd_sf"/>
</dbReference>
<evidence type="ECO:0000256" key="2">
    <source>
        <dbReference type="SAM" id="MobiDB-lite"/>
    </source>
</evidence>
<dbReference type="Proteomes" id="UP000015101">
    <property type="component" value="Unassembled WGS sequence"/>
</dbReference>
<proteinExistence type="predicted"/>
<dbReference type="InParanoid" id="T1ENP9"/>
<evidence type="ECO:0000256" key="1">
    <source>
        <dbReference type="SAM" id="Coils"/>
    </source>
</evidence>
<reference evidence="6" key="1">
    <citation type="submission" date="2012-12" db="EMBL/GenBank/DDBJ databases">
        <authorList>
            <person name="Hellsten U."/>
            <person name="Grimwood J."/>
            <person name="Chapman J.A."/>
            <person name="Shapiro H."/>
            <person name="Aerts A."/>
            <person name="Otillar R.P."/>
            <person name="Terry A.Y."/>
            <person name="Boore J.L."/>
            <person name="Simakov O."/>
            <person name="Marletaz F."/>
            <person name="Cho S.-J."/>
            <person name="Edsinger-Gonzales E."/>
            <person name="Havlak P."/>
            <person name="Kuo D.-H."/>
            <person name="Larsson T."/>
            <person name="Lv J."/>
            <person name="Arendt D."/>
            <person name="Savage R."/>
            <person name="Osoegawa K."/>
            <person name="de Jong P."/>
            <person name="Lindberg D.R."/>
            <person name="Seaver E.C."/>
            <person name="Weisblat D.A."/>
            <person name="Putnam N.H."/>
            <person name="Grigoriev I.V."/>
            <person name="Rokhsar D.S."/>
        </authorList>
    </citation>
    <scope>NUCLEOTIDE SEQUENCE</scope>
</reference>
<protein>
    <recommendedName>
        <fullName evidence="3">SUEL-type lectin domain-containing protein</fullName>
    </recommendedName>
</protein>
<feature type="domain" description="SUEL-type lectin" evidence="3">
    <location>
        <begin position="69"/>
        <end position="158"/>
    </location>
</feature>
<dbReference type="GO" id="GO:0030246">
    <property type="term" value="F:carbohydrate binding"/>
    <property type="evidence" value="ECO:0007669"/>
    <property type="project" value="InterPro"/>
</dbReference>
<sequence>MATLRFTNNSTIFCFVRCISHRLITSSSVWLNWIESNVVQLLDCENKSNDVGLQSSNLSRRCQHRSDEYCDTEVFRAECSENHVILIQKALYGRMRLGRCVEIGMGNIGCYSDVIKMTDKRCSGRRMCELRVPDAEFELFVPCLKELKSYLNAAYECVKGVFEIWGRSSLRRIQPLYVSVGHTIRINLPSLDEQFKFLIHYQIVGCPLPNLPDGALFFNEMNNNINNINNNINSISNNINSINNNINSISNNIHSINNNVNSINNNANNNYRANSRSSGNDSPGNIRTNKNAMRSKDSSSTNVITSQNVHDANNKNITKEIKNDNEDVNSINVHTKSTKHTEGYSIRNKTTHYGHKNSIKNVQKFHRANDNNNYINRITDDMINRNDINNNNKNINNNNLNNHINKNIIINNNKNSINYTHYNMLISCVYNNNQWLITCQDGTWSALGLINCVKG</sequence>
<name>T1ENP9_HELRO</name>
<accession>T1ENP9</accession>
<dbReference type="PROSITE" id="PS50228">
    <property type="entry name" value="SUEL_LECTIN"/>
    <property type="match status" value="1"/>
</dbReference>
<evidence type="ECO:0000313" key="4">
    <source>
        <dbReference type="EMBL" id="ESO12611.1"/>
    </source>
</evidence>
<dbReference type="EnsemblMetazoa" id="HelroT159178">
    <property type="protein sequence ID" value="HelroP159178"/>
    <property type="gene ID" value="HelroG159178"/>
</dbReference>
<dbReference type="EMBL" id="AMQM01000202">
    <property type="status" value="NOT_ANNOTATED_CDS"/>
    <property type="molecule type" value="Genomic_DNA"/>
</dbReference>
<dbReference type="RefSeq" id="XP_009009331.1">
    <property type="nucleotide sequence ID" value="XM_009011083.1"/>
</dbReference>
<reference evidence="4 6" key="2">
    <citation type="journal article" date="2013" name="Nature">
        <title>Insights into bilaterian evolution from three spiralian genomes.</title>
        <authorList>
            <person name="Simakov O."/>
            <person name="Marletaz F."/>
            <person name="Cho S.J."/>
            <person name="Edsinger-Gonzales E."/>
            <person name="Havlak P."/>
            <person name="Hellsten U."/>
            <person name="Kuo D.H."/>
            <person name="Larsson T."/>
            <person name="Lv J."/>
            <person name="Arendt D."/>
            <person name="Savage R."/>
            <person name="Osoegawa K."/>
            <person name="de Jong P."/>
            <person name="Grimwood J."/>
            <person name="Chapman J.A."/>
            <person name="Shapiro H."/>
            <person name="Aerts A."/>
            <person name="Otillar R.P."/>
            <person name="Terry A.Y."/>
            <person name="Boore J.L."/>
            <person name="Grigoriev I.V."/>
            <person name="Lindberg D.R."/>
            <person name="Seaver E.C."/>
            <person name="Weisblat D.A."/>
            <person name="Putnam N.H."/>
            <person name="Rokhsar D.S."/>
        </authorList>
    </citation>
    <scope>NUCLEOTIDE SEQUENCE</scope>
</reference>
<dbReference type="EMBL" id="KB095811">
    <property type="protein sequence ID" value="ESO12611.1"/>
    <property type="molecule type" value="Genomic_DNA"/>
</dbReference>
<dbReference type="PANTHER" id="PTHR46780">
    <property type="entry name" value="PROTEIN EVA-1"/>
    <property type="match status" value="1"/>
</dbReference>